<accession>A0A8J6IWK5</accession>
<dbReference type="GO" id="GO:0042925">
    <property type="term" value="F:benzoate transmembrane transporter activity"/>
    <property type="evidence" value="ECO:0007669"/>
    <property type="project" value="InterPro"/>
</dbReference>
<feature type="transmembrane region" description="Helical" evidence="1">
    <location>
        <begin position="320"/>
        <end position="342"/>
    </location>
</feature>
<feature type="transmembrane region" description="Helical" evidence="1">
    <location>
        <begin position="354"/>
        <end position="378"/>
    </location>
</feature>
<feature type="transmembrane region" description="Helical" evidence="1">
    <location>
        <begin position="124"/>
        <end position="142"/>
    </location>
</feature>
<feature type="transmembrane region" description="Helical" evidence="1">
    <location>
        <begin position="172"/>
        <end position="190"/>
    </location>
</feature>
<protein>
    <submittedName>
        <fullName evidence="2">Benzoate/H(+) symporter BenE family transporter</fullName>
    </submittedName>
</protein>
<feature type="transmembrane region" description="Helical" evidence="1">
    <location>
        <begin position="261"/>
        <end position="281"/>
    </location>
</feature>
<dbReference type="NCBIfam" id="TIGR00843">
    <property type="entry name" value="benE"/>
    <property type="match status" value="1"/>
</dbReference>
<name>A0A8J6IWK5_9ALTE</name>
<dbReference type="PANTHER" id="PTHR30199">
    <property type="entry name" value="MFS FAMILY TRANSPORTER, PREDICTED SUBSTRATE BENZOATE"/>
    <property type="match status" value="1"/>
</dbReference>
<keyword evidence="1" id="KW-0472">Membrane</keyword>
<feature type="transmembrane region" description="Helical" evidence="1">
    <location>
        <begin position="15"/>
        <end position="36"/>
    </location>
</feature>
<keyword evidence="1" id="KW-1133">Transmembrane helix</keyword>
<feature type="transmembrane region" description="Helical" evidence="1">
    <location>
        <begin position="293"/>
        <end position="314"/>
    </location>
</feature>
<reference evidence="2" key="1">
    <citation type="journal article" date="2018" name="Int. J. Syst. Evol. Microbiol.">
        <title>Neptunicella marina gen. nov., sp. nov., isolated from surface seawater.</title>
        <authorList>
            <person name="Liu X."/>
            <person name="Lai Q."/>
            <person name="Du Y."/>
            <person name="Zhang X."/>
            <person name="Liu Z."/>
            <person name="Sun F."/>
            <person name="Shao Z."/>
        </authorList>
    </citation>
    <scope>NUCLEOTIDE SEQUENCE</scope>
    <source>
        <strain evidence="2">S27-2</strain>
    </source>
</reference>
<evidence type="ECO:0000313" key="3">
    <source>
        <dbReference type="Proteomes" id="UP000601768"/>
    </source>
</evidence>
<keyword evidence="3" id="KW-1185">Reference proteome</keyword>
<sequence>MSIKHILKDISPSTISAGLVAVLVGFASSVAIVFQAAQAAGADNHMMVSWILALGIGMGITCFGFSIWYRIPIITAWSTPGAALLAVSLTDVPIAQAIGAFVFCGLLIFLLGISGLFNRIMKYLPLPIAAAMLAGILFKFGLNVFISSEQHLGLIASMLVAYILGKRVLPRYAVLLVLAVGLVFCLLFYAPDTTQLVWHWPTPVWVTPAFDLNILLGTGLPLFIVTMASQNVPGVATLKASGYQDLPLSPIMTGTGLTTMLLAPLGGFTFNLAAITAAICTNEESHTDPAKRYIAGLAAGVFYFTVGIAGAWLIALFTALPASFIAALAGIALFSTIANSLYAATSDAQYREAAIVTLLITASGMQLAGIASPFWGLIGGMMTHLLLSRN</sequence>
<keyword evidence="1" id="KW-0812">Transmembrane</keyword>
<dbReference type="RefSeq" id="WP_186507439.1">
    <property type="nucleotide sequence ID" value="NZ_JACNEP010000011.1"/>
</dbReference>
<dbReference type="InterPro" id="IPR004711">
    <property type="entry name" value="Benzoate_Transporter"/>
</dbReference>
<feature type="transmembrane region" description="Helical" evidence="1">
    <location>
        <begin position="94"/>
        <end position="117"/>
    </location>
</feature>
<dbReference type="PANTHER" id="PTHR30199:SF0">
    <property type="entry name" value="INNER MEMBRANE PROTEIN YDCO"/>
    <property type="match status" value="1"/>
</dbReference>
<gene>
    <name evidence="2" type="primary">benE</name>
    <name evidence="2" type="ORF">H8B19_13605</name>
</gene>
<dbReference type="Pfam" id="PF03594">
    <property type="entry name" value="BenE"/>
    <property type="match status" value="1"/>
</dbReference>
<proteinExistence type="predicted"/>
<dbReference type="GO" id="GO:0005886">
    <property type="term" value="C:plasma membrane"/>
    <property type="evidence" value="ECO:0007669"/>
    <property type="project" value="TreeGrafter"/>
</dbReference>
<reference evidence="2" key="2">
    <citation type="submission" date="2020-08" db="EMBL/GenBank/DDBJ databases">
        <authorList>
            <person name="Lai Q."/>
        </authorList>
    </citation>
    <scope>NUCLEOTIDE SEQUENCE</scope>
    <source>
        <strain evidence="2">S27-2</strain>
    </source>
</reference>
<dbReference type="AlphaFoldDB" id="A0A8J6IWK5"/>
<comment type="caution">
    <text evidence="2">The sequence shown here is derived from an EMBL/GenBank/DDBJ whole genome shotgun (WGS) entry which is preliminary data.</text>
</comment>
<dbReference type="EMBL" id="JACNEP010000011">
    <property type="protein sequence ID" value="MBC3766917.1"/>
    <property type="molecule type" value="Genomic_DNA"/>
</dbReference>
<evidence type="ECO:0000256" key="1">
    <source>
        <dbReference type="SAM" id="Phobius"/>
    </source>
</evidence>
<organism evidence="2 3">
    <name type="scientific">Neptunicella marina</name>
    <dbReference type="NCBI Taxonomy" id="2125989"/>
    <lineage>
        <taxon>Bacteria</taxon>
        <taxon>Pseudomonadati</taxon>
        <taxon>Pseudomonadota</taxon>
        <taxon>Gammaproteobacteria</taxon>
        <taxon>Alteromonadales</taxon>
        <taxon>Alteromonadaceae</taxon>
        <taxon>Neptunicella</taxon>
    </lineage>
</organism>
<feature type="transmembrane region" description="Helical" evidence="1">
    <location>
        <begin position="48"/>
        <end position="69"/>
    </location>
</feature>
<dbReference type="Proteomes" id="UP000601768">
    <property type="component" value="Unassembled WGS sequence"/>
</dbReference>
<evidence type="ECO:0000313" key="2">
    <source>
        <dbReference type="EMBL" id="MBC3766917.1"/>
    </source>
</evidence>